<accession>W8EXF7</accession>
<evidence type="ECO:0008006" key="4">
    <source>
        <dbReference type="Google" id="ProtNLM"/>
    </source>
</evidence>
<dbReference type="KEGG" id="hsw:Hsw_2189"/>
<keyword evidence="3" id="KW-1185">Reference proteome</keyword>
<dbReference type="RefSeq" id="WP_155832946.1">
    <property type="nucleotide sequence ID" value="NZ_CP007145.1"/>
</dbReference>
<evidence type="ECO:0000256" key="1">
    <source>
        <dbReference type="SAM" id="SignalP"/>
    </source>
</evidence>
<proteinExistence type="predicted"/>
<dbReference type="OrthoDB" id="885818at2"/>
<protein>
    <recommendedName>
        <fullName evidence="4">DUF3575 domain-containing protein</fullName>
    </recommendedName>
</protein>
<dbReference type="Proteomes" id="UP000019423">
    <property type="component" value="Chromosome"/>
</dbReference>
<dbReference type="EMBL" id="CP007145">
    <property type="protein sequence ID" value="AHJ97784.1"/>
    <property type="molecule type" value="Genomic_DNA"/>
</dbReference>
<dbReference type="PATRIC" id="fig|1227739.3.peg.2393"/>
<name>W8EXF7_9BACT</name>
<evidence type="ECO:0000313" key="2">
    <source>
        <dbReference type="EMBL" id="AHJ97784.1"/>
    </source>
</evidence>
<evidence type="ECO:0000313" key="3">
    <source>
        <dbReference type="Proteomes" id="UP000019423"/>
    </source>
</evidence>
<dbReference type="STRING" id="1227739.Hsw_2189"/>
<keyword evidence="1" id="KW-0732">Signal</keyword>
<dbReference type="AlphaFoldDB" id="W8EXF7"/>
<sequence>MHYRMSGLLALLSLPTFIASAQTVEPIRIPRPVKQVFKIGLRAFDQPDIALSYEKRLSARWSLSGTLGYFPQHYSSYGLWYTTAAGQQQPTVVRGVNRYYNVDVQARYYFRRRTVGQPLTGWYAALVAHGSHIRTRQEHESTPTTAAYVTHAASTRIQPQLQLGRQWALGSRLVLDTFVGTEILRRATSRNTRNRYQPLNRGAGLQLGIRL</sequence>
<feature type="chain" id="PRO_5004910981" description="DUF3575 domain-containing protein" evidence="1">
    <location>
        <begin position="22"/>
        <end position="211"/>
    </location>
</feature>
<gene>
    <name evidence="2" type="ORF">Hsw_2189</name>
</gene>
<organism evidence="2 3">
    <name type="scientific">Hymenobacter swuensis DY53</name>
    <dbReference type="NCBI Taxonomy" id="1227739"/>
    <lineage>
        <taxon>Bacteria</taxon>
        <taxon>Pseudomonadati</taxon>
        <taxon>Bacteroidota</taxon>
        <taxon>Cytophagia</taxon>
        <taxon>Cytophagales</taxon>
        <taxon>Hymenobacteraceae</taxon>
        <taxon>Hymenobacter</taxon>
    </lineage>
</organism>
<reference evidence="2 3" key="1">
    <citation type="submission" date="2014-01" db="EMBL/GenBank/DDBJ databases">
        <title>Complete genome sequence of ionizing-radiation resistance bacterium Hymenobacter swuensis DY53.</title>
        <authorList>
            <person name="Jung J.-H."/>
            <person name="Jeong S.-W."/>
            <person name="Joe M.-H."/>
            <person name="Cho y.-j."/>
            <person name="Kim M.-K."/>
            <person name="Lim S.-Y."/>
        </authorList>
    </citation>
    <scope>NUCLEOTIDE SEQUENCE [LARGE SCALE GENOMIC DNA]</scope>
    <source>
        <strain evidence="2 3">DY53</strain>
    </source>
</reference>
<feature type="signal peptide" evidence="1">
    <location>
        <begin position="1"/>
        <end position="21"/>
    </location>
</feature>
<dbReference type="HOGENOM" id="CLU_1303494_0_0_10"/>